<evidence type="ECO:0000313" key="2">
    <source>
        <dbReference type="Proteomes" id="UP000639004"/>
    </source>
</evidence>
<dbReference type="Proteomes" id="UP000639004">
    <property type="component" value="Unassembled WGS sequence"/>
</dbReference>
<dbReference type="EMBL" id="JAEHSL010000036">
    <property type="protein sequence ID" value="MBI6183470.1"/>
    <property type="molecule type" value="Genomic_DNA"/>
</dbReference>
<gene>
    <name evidence="1" type="ORF">JEQ07_24125</name>
</gene>
<name>A0ABS0U1T4_SERPR</name>
<reference evidence="1 2" key="1">
    <citation type="submission" date="2020-12" db="EMBL/GenBank/DDBJ databases">
        <title>Enhanced detection system for hospital associated transmission using whole genome sequencing surveillance.</title>
        <authorList>
            <person name="Harrison L.H."/>
            <person name="Van Tyne D."/>
            <person name="Marsh J.W."/>
            <person name="Griffith M.P."/>
            <person name="Snyder D.J."/>
            <person name="Cooper V.S."/>
            <person name="Mustapha M."/>
        </authorList>
    </citation>
    <scope>NUCLEOTIDE SEQUENCE [LARGE SCALE GENOMIC DNA]</scope>
    <source>
        <strain evidence="1 2">SER00238</strain>
    </source>
</reference>
<proteinExistence type="predicted"/>
<accession>A0ABS0U1T4</accession>
<keyword evidence="2" id="KW-1185">Reference proteome</keyword>
<organism evidence="1 2">
    <name type="scientific">Serratia proteamaculans</name>
    <dbReference type="NCBI Taxonomy" id="28151"/>
    <lineage>
        <taxon>Bacteria</taxon>
        <taxon>Pseudomonadati</taxon>
        <taxon>Pseudomonadota</taxon>
        <taxon>Gammaproteobacteria</taxon>
        <taxon>Enterobacterales</taxon>
        <taxon>Yersiniaceae</taxon>
        <taxon>Serratia</taxon>
    </lineage>
</organism>
<protein>
    <submittedName>
        <fullName evidence="1">Phage tail protein</fullName>
    </submittedName>
</protein>
<sequence length="127" mass="13484">MLDLDHYIGGDIGVSSGGDLQGVSDTLRGQQRVLRRLLTNPRTPGDAGDYIFHGDYGAGLPKRVGELANIPEITALIRGQIALEAAVAKSPAPVITVRAITNGIAVAIRYTDAQTLEPVFLSFDVSR</sequence>
<evidence type="ECO:0000313" key="1">
    <source>
        <dbReference type="EMBL" id="MBI6183470.1"/>
    </source>
</evidence>
<comment type="caution">
    <text evidence="1">The sequence shown here is derived from an EMBL/GenBank/DDBJ whole genome shotgun (WGS) entry which is preliminary data.</text>
</comment>